<feature type="region of interest" description="Disordered" evidence="7">
    <location>
        <begin position="389"/>
        <end position="484"/>
    </location>
</feature>
<keyword evidence="3 6" id="KW-0863">Zinc-finger</keyword>
<keyword evidence="10" id="KW-1185">Reference proteome</keyword>
<feature type="region of interest" description="Disordered" evidence="7">
    <location>
        <begin position="236"/>
        <end position="303"/>
    </location>
</feature>
<feature type="domain" description="C2H2-type" evidence="8">
    <location>
        <begin position="131"/>
        <end position="155"/>
    </location>
</feature>
<feature type="region of interest" description="Disordered" evidence="7">
    <location>
        <begin position="1"/>
        <end position="31"/>
    </location>
</feature>
<dbReference type="GO" id="GO:0008270">
    <property type="term" value="F:zinc ion binding"/>
    <property type="evidence" value="ECO:0007669"/>
    <property type="project" value="UniProtKB-KW"/>
</dbReference>
<accession>A0AAN8RQD9</accession>
<feature type="compositionally biased region" description="Pro residues" evidence="7">
    <location>
        <begin position="405"/>
        <end position="416"/>
    </location>
</feature>
<keyword evidence="2" id="KW-0677">Repeat</keyword>
<evidence type="ECO:0000256" key="6">
    <source>
        <dbReference type="PROSITE-ProRule" id="PRU00042"/>
    </source>
</evidence>
<feature type="domain" description="C2H2-type" evidence="8">
    <location>
        <begin position="162"/>
        <end position="187"/>
    </location>
</feature>
<dbReference type="SUPFAM" id="SSF57667">
    <property type="entry name" value="beta-beta-alpha zinc fingers"/>
    <property type="match status" value="1"/>
</dbReference>
<dbReference type="Proteomes" id="UP001307849">
    <property type="component" value="Unassembled WGS sequence"/>
</dbReference>
<dbReference type="EMBL" id="JAVHJM010000001">
    <property type="protein sequence ID" value="KAK6519932.1"/>
    <property type="molecule type" value="Genomic_DNA"/>
</dbReference>
<evidence type="ECO:0000256" key="5">
    <source>
        <dbReference type="ARBA" id="ARBA00044085"/>
    </source>
</evidence>
<dbReference type="Gene3D" id="3.30.160.60">
    <property type="entry name" value="Classic Zinc Finger"/>
    <property type="match status" value="1"/>
</dbReference>
<evidence type="ECO:0000259" key="8">
    <source>
        <dbReference type="PROSITE" id="PS50157"/>
    </source>
</evidence>
<dbReference type="InterPro" id="IPR013087">
    <property type="entry name" value="Znf_C2H2_type"/>
</dbReference>
<evidence type="ECO:0000256" key="1">
    <source>
        <dbReference type="ARBA" id="ARBA00022723"/>
    </source>
</evidence>
<feature type="compositionally biased region" description="Acidic residues" evidence="7">
    <location>
        <begin position="270"/>
        <end position="279"/>
    </location>
</feature>
<feature type="domain" description="C2H2-type" evidence="8">
    <location>
        <begin position="104"/>
        <end position="126"/>
    </location>
</feature>
<gene>
    <name evidence="9" type="ORF">TWF506_000226</name>
</gene>
<evidence type="ECO:0000256" key="2">
    <source>
        <dbReference type="ARBA" id="ARBA00022737"/>
    </source>
</evidence>
<name>A0AAN8RQD9_9PEZI</name>
<sequence>MSTRKPSSRRPHGGPRFVPTHADAPGESRANPDVLKGMVAEKTRRLIPVYAILNRISSAPVDQAQELVRGAEISKYDYKQQSQIHMAMAERLKIEYEKKDPVSFNCHICNKAVDDTVRLKRHMLTHGPRNYRCNFPKCTWTFTFARDLERHRKKHGIAIQVFKCGFPECGRLMNRRDNARYHIRTVHNVNYGEANALVEVIPLDINTPDQQLEPSELEVNMSARISDVQRELITEPTPAATPQPFELPSAQDTEDQNLKEIIARYTTIGDSDEAEDQSDSDNWSTGRSAPEPSPQQGAGGSQSMHMTLKDRFKQVIYTTTRPRPPMFNRKPGVNQGEDIPKTKTGLHSLANLDTAMPQASSSKIPVTTSERKSVFKSALPVSDGLISLDGASMVAPTPSRSPSRSPKPPTRPPPPPPDHETPFLRPIQVSRWQPSIPPRALNRPKTSESTPPPLPAKYVPVDVDEEKDKPPPRPEPQPLRPNPEFLERLHNSFLSKLNISRITS</sequence>
<dbReference type="PROSITE" id="PS50157">
    <property type="entry name" value="ZINC_FINGER_C2H2_2"/>
    <property type="match status" value="3"/>
</dbReference>
<dbReference type="AlphaFoldDB" id="A0AAN8RQD9"/>
<evidence type="ECO:0000256" key="4">
    <source>
        <dbReference type="ARBA" id="ARBA00022833"/>
    </source>
</evidence>
<feature type="compositionally biased region" description="Basic residues" evidence="7">
    <location>
        <begin position="1"/>
        <end position="13"/>
    </location>
</feature>
<evidence type="ECO:0000256" key="3">
    <source>
        <dbReference type="ARBA" id="ARBA00022771"/>
    </source>
</evidence>
<comment type="caution">
    <text evidence="9">The sequence shown here is derived from an EMBL/GenBank/DDBJ whole genome shotgun (WGS) entry which is preliminary data.</text>
</comment>
<dbReference type="GO" id="GO:0005667">
    <property type="term" value="C:transcription regulator complex"/>
    <property type="evidence" value="ECO:0007669"/>
    <property type="project" value="TreeGrafter"/>
</dbReference>
<dbReference type="Pfam" id="PF00096">
    <property type="entry name" value="zf-C2H2"/>
    <property type="match status" value="2"/>
</dbReference>
<organism evidence="9 10">
    <name type="scientific">Arthrobotrys conoides</name>
    <dbReference type="NCBI Taxonomy" id="74498"/>
    <lineage>
        <taxon>Eukaryota</taxon>
        <taxon>Fungi</taxon>
        <taxon>Dikarya</taxon>
        <taxon>Ascomycota</taxon>
        <taxon>Pezizomycotina</taxon>
        <taxon>Orbiliomycetes</taxon>
        <taxon>Orbiliales</taxon>
        <taxon>Orbiliaceae</taxon>
        <taxon>Arthrobotrys</taxon>
    </lineage>
</organism>
<dbReference type="PANTHER" id="PTHR14003:SF19">
    <property type="entry name" value="YY2 TRANSCRIPTION FACTOR"/>
    <property type="match status" value="1"/>
</dbReference>
<protein>
    <recommendedName>
        <fullName evidence="5">C2H2 type master regulator of conidiophore development brlA</fullName>
    </recommendedName>
</protein>
<dbReference type="PROSITE" id="PS00028">
    <property type="entry name" value="ZINC_FINGER_C2H2_1"/>
    <property type="match status" value="3"/>
</dbReference>
<proteinExistence type="predicted"/>
<feature type="region of interest" description="Disordered" evidence="7">
    <location>
        <begin position="321"/>
        <end position="343"/>
    </location>
</feature>
<evidence type="ECO:0000256" key="7">
    <source>
        <dbReference type="SAM" id="MobiDB-lite"/>
    </source>
</evidence>
<dbReference type="GO" id="GO:0000785">
    <property type="term" value="C:chromatin"/>
    <property type="evidence" value="ECO:0007669"/>
    <property type="project" value="TreeGrafter"/>
</dbReference>
<evidence type="ECO:0000313" key="10">
    <source>
        <dbReference type="Proteomes" id="UP001307849"/>
    </source>
</evidence>
<keyword evidence="1" id="KW-0479">Metal-binding</keyword>
<dbReference type="InterPro" id="IPR036236">
    <property type="entry name" value="Znf_C2H2_sf"/>
</dbReference>
<evidence type="ECO:0000313" key="9">
    <source>
        <dbReference type="EMBL" id="KAK6519932.1"/>
    </source>
</evidence>
<dbReference type="GO" id="GO:0000981">
    <property type="term" value="F:DNA-binding transcription factor activity, RNA polymerase II-specific"/>
    <property type="evidence" value="ECO:0007669"/>
    <property type="project" value="TreeGrafter"/>
</dbReference>
<keyword evidence="4" id="KW-0862">Zinc</keyword>
<reference evidence="9 10" key="1">
    <citation type="submission" date="2019-10" db="EMBL/GenBank/DDBJ databases">
        <authorList>
            <person name="Palmer J.M."/>
        </authorList>
    </citation>
    <scope>NUCLEOTIDE SEQUENCE [LARGE SCALE GENOMIC DNA]</scope>
    <source>
        <strain evidence="9 10">TWF506</strain>
    </source>
</reference>
<dbReference type="SMART" id="SM00355">
    <property type="entry name" value="ZnF_C2H2"/>
    <property type="match status" value="3"/>
</dbReference>
<dbReference type="GO" id="GO:0000978">
    <property type="term" value="F:RNA polymerase II cis-regulatory region sequence-specific DNA binding"/>
    <property type="evidence" value="ECO:0007669"/>
    <property type="project" value="TreeGrafter"/>
</dbReference>
<dbReference type="PANTHER" id="PTHR14003">
    <property type="entry name" value="TRANSCRIPTIONAL REPRESSOR PROTEIN YY"/>
    <property type="match status" value="1"/>
</dbReference>